<keyword evidence="3 6" id="KW-0812">Transmembrane</keyword>
<keyword evidence="4 6" id="KW-1133">Transmembrane helix</keyword>
<dbReference type="Proteomes" id="UP001344658">
    <property type="component" value="Unassembled WGS sequence"/>
</dbReference>
<dbReference type="PANTHER" id="PTHR32196:SF72">
    <property type="entry name" value="RIBOSE IMPORT PERMEASE PROTEIN RBSC"/>
    <property type="match status" value="1"/>
</dbReference>
<dbReference type="EMBL" id="JAZEWV010000036">
    <property type="protein sequence ID" value="MEE4545891.1"/>
    <property type="molecule type" value="Genomic_DNA"/>
</dbReference>
<feature type="transmembrane region" description="Helical" evidence="6">
    <location>
        <begin position="147"/>
        <end position="166"/>
    </location>
</feature>
<feature type="transmembrane region" description="Helical" evidence="6">
    <location>
        <begin position="646"/>
        <end position="664"/>
    </location>
</feature>
<feature type="transmembrane region" description="Helical" evidence="6">
    <location>
        <begin position="419"/>
        <end position="436"/>
    </location>
</feature>
<feature type="transmembrane region" description="Helical" evidence="6">
    <location>
        <begin position="186"/>
        <end position="207"/>
    </location>
</feature>
<evidence type="ECO:0000256" key="1">
    <source>
        <dbReference type="ARBA" id="ARBA00004651"/>
    </source>
</evidence>
<evidence type="ECO:0000256" key="6">
    <source>
        <dbReference type="SAM" id="Phobius"/>
    </source>
</evidence>
<name>A0ABU7PJF6_9ACTN</name>
<feature type="transmembrane region" description="Helical" evidence="6">
    <location>
        <begin position="243"/>
        <end position="262"/>
    </location>
</feature>
<comment type="caution">
    <text evidence="7">The sequence shown here is derived from an EMBL/GenBank/DDBJ whole genome shotgun (WGS) entry which is preliminary data.</text>
</comment>
<dbReference type="PANTHER" id="PTHR32196">
    <property type="entry name" value="ABC TRANSPORTER PERMEASE PROTEIN YPHD-RELATED-RELATED"/>
    <property type="match status" value="1"/>
</dbReference>
<proteinExistence type="predicted"/>
<sequence length="738" mass="76818">MQTTDRVMSPGWAADGGSPGVVREVGWPVRLRRAVAFRNVSALYLLVLMVVVFSVWVPDTFLTSGTWRSLLSDQAVTCLVAVGLVVPTAAGVIDLAIGAEVGLGAILVARLLVGHVPTPVAVVLSLLAGAAVGLFSWLMITKARVPSFIATLAVSSLLAAATAWISSSQQIVDLPAGFGRLGTGQLFGITYPVYVMLGVAVLLWYVLERTPAGRRVYATGGNVDAMGGSSEAAALAGVRVSRVILFALVTSGAVAGLAGLLLTSQLSTGDPTVGPGYLLPVIAAVFLGSTQFRGGRFNIWGTVVAAYTLAVGVKGLQLAGLPIWIPDLFNGAALLAAVGLAAWRKPPLTRREAILRLIRNNTTTAWAARRARRRELIARATTTDTAETPGWAADGGSPGVVREVGWPVRLRRAVAFRNVSALYLLVLMVVVFSVWVPDTFLTSGTWRSLLSDQAVTCLVAVGLVVPTAAGVIDLAIGAEVGLGAILVARLLVGHVPTPVAVVLSLLAGAAVGLFSWLMITKARVPSFIATLAVSSLLAAATAWISSSQQIVDLPAGFGRLGTGQLLGITYPVYVMLGVAVLLWYVLERTPAGRRVYATGGNAQAAALAGVRPSRVILFALVTSGAVAGLAGLLLTSQLSTGDPTVGPGYLLPVIAAVFLGSTQFRGGRFNVWGTVVAAYTLAVGVKGLQLAGLPIWIPDLFNGAALLAAVGLAAWRRTPATRVRDGKKSRRRTHVRDR</sequence>
<feature type="transmembrane region" description="Helical" evidence="6">
    <location>
        <begin position="498"/>
        <end position="519"/>
    </location>
</feature>
<evidence type="ECO:0000256" key="3">
    <source>
        <dbReference type="ARBA" id="ARBA00022692"/>
    </source>
</evidence>
<reference evidence="7 8" key="1">
    <citation type="submission" date="2023-12" db="EMBL/GenBank/DDBJ databases">
        <title>Streptomyces sp. V4-01.</title>
        <authorList>
            <person name="Somphong A."/>
            <person name="Phongsopitanun W."/>
        </authorList>
    </citation>
    <scope>NUCLEOTIDE SEQUENCE [LARGE SCALE GENOMIC DNA]</scope>
    <source>
        <strain evidence="7 8">V4-01</strain>
    </source>
</reference>
<dbReference type="Pfam" id="PF02653">
    <property type="entry name" value="BPD_transp_2"/>
    <property type="match status" value="2"/>
</dbReference>
<gene>
    <name evidence="7" type="ORF">V2S66_28465</name>
</gene>
<evidence type="ECO:0000313" key="8">
    <source>
        <dbReference type="Proteomes" id="UP001344658"/>
    </source>
</evidence>
<comment type="subcellular location">
    <subcellularLocation>
        <location evidence="1">Cell membrane</location>
        <topology evidence="1">Multi-pass membrane protein</topology>
    </subcellularLocation>
</comment>
<feature type="transmembrane region" description="Helical" evidence="6">
    <location>
        <begin position="40"/>
        <end position="57"/>
    </location>
</feature>
<feature type="transmembrane region" description="Helical" evidence="6">
    <location>
        <begin position="615"/>
        <end position="634"/>
    </location>
</feature>
<evidence type="ECO:0000256" key="2">
    <source>
        <dbReference type="ARBA" id="ARBA00022475"/>
    </source>
</evidence>
<keyword evidence="8" id="KW-1185">Reference proteome</keyword>
<protein>
    <submittedName>
        <fullName evidence="7">ABC transporter permease</fullName>
    </submittedName>
</protein>
<dbReference type="InterPro" id="IPR001851">
    <property type="entry name" value="ABC_transp_permease"/>
</dbReference>
<organism evidence="7 8">
    <name type="scientific">Actinacidiphila polyblastidii</name>
    <dbReference type="NCBI Taxonomy" id="3110430"/>
    <lineage>
        <taxon>Bacteria</taxon>
        <taxon>Bacillati</taxon>
        <taxon>Actinomycetota</taxon>
        <taxon>Actinomycetes</taxon>
        <taxon>Kitasatosporales</taxon>
        <taxon>Streptomycetaceae</taxon>
        <taxon>Actinacidiphila</taxon>
    </lineage>
</organism>
<feature type="transmembrane region" description="Helical" evidence="6">
    <location>
        <begin position="671"/>
        <end position="689"/>
    </location>
</feature>
<evidence type="ECO:0000313" key="7">
    <source>
        <dbReference type="EMBL" id="MEE4545891.1"/>
    </source>
</evidence>
<dbReference type="CDD" id="cd06579">
    <property type="entry name" value="TM_PBP1_transp_AraH_like"/>
    <property type="match status" value="2"/>
</dbReference>
<keyword evidence="5 6" id="KW-0472">Membrane</keyword>
<accession>A0ABU7PJF6</accession>
<feature type="transmembrane region" description="Helical" evidence="6">
    <location>
        <begin position="695"/>
        <end position="715"/>
    </location>
</feature>
<evidence type="ECO:0000256" key="5">
    <source>
        <dbReference type="ARBA" id="ARBA00023136"/>
    </source>
</evidence>
<evidence type="ECO:0000256" key="4">
    <source>
        <dbReference type="ARBA" id="ARBA00022989"/>
    </source>
</evidence>
<feature type="transmembrane region" description="Helical" evidence="6">
    <location>
        <begin position="565"/>
        <end position="586"/>
    </location>
</feature>
<keyword evidence="2" id="KW-1003">Cell membrane</keyword>
<feature type="transmembrane region" description="Helical" evidence="6">
    <location>
        <begin position="274"/>
        <end position="292"/>
    </location>
</feature>
<feature type="transmembrane region" description="Helical" evidence="6">
    <location>
        <begin position="526"/>
        <end position="545"/>
    </location>
</feature>
<dbReference type="RefSeq" id="WP_330799596.1">
    <property type="nucleotide sequence ID" value="NZ_JAZEWV010000036.1"/>
</dbReference>
<feature type="transmembrane region" description="Helical" evidence="6">
    <location>
        <begin position="119"/>
        <end position="140"/>
    </location>
</feature>
<feature type="transmembrane region" description="Helical" evidence="6">
    <location>
        <begin position="323"/>
        <end position="343"/>
    </location>
</feature>
<feature type="transmembrane region" description="Helical" evidence="6">
    <location>
        <begin position="299"/>
        <end position="317"/>
    </location>
</feature>